<reference evidence="1" key="1">
    <citation type="submission" date="2018-02" db="EMBL/GenBank/DDBJ databases">
        <title>Rhizophora mucronata_Transcriptome.</title>
        <authorList>
            <person name="Meera S.P."/>
            <person name="Sreeshan A."/>
            <person name="Augustine A."/>
        </authorList>
    </citation>
    <scope>NUCLEOTIDE SEQUENCE</scope>
    <source>
        <tissue evidence="1">Leaf</tissue>
    </source>
</reference>
<name>A0A2P2IUA5_RHIMU</name>
<dbReference type="AlphaFoldDB" id="A0A2P2IUA5"/>
<proteinExistence type="predicted"/>
<dbReference type="EMBL" id="GGEC01004313">
    <property type="protein sequence ID" value="MBW84796.1"/>
    <property type="molecule type" value="Transcribed_RNA"/>
</dbReference>
<organism evidence="1">
    <name type="scientific">Rhizophora mucronata</name>
    <name type="common">Asiatic mangrove</name>
    <dbReference type="NCBI Taxonomy" id="61149"/>
    <lineage>
        <taxon>Eukaryota</taxon>
        <taxon>Viridiplantae</taxon>
        <taxon>Streptophyta</taxon>
        <taxon>Embryophyta</taxon>
        <taxon>Tracheophyta</taxon>
        <taxon>Spermatophyta</taxon>
        <taxon>Magnoliopsida</taxon>
        <taxon>eudicotyledons</taxon>
        <taxon>Gunneridae</taxon>
        <taxon>Pentapetalae</taxon>
        <taxon>rosids</taxon>
        <taxon>fabids</taxon>
        <taxon>Malpighiales</taxon>
        <taxon>Rhizophoraceae</taxon>
        <taxon>Rhizophora</taxon>
    </lineage>
</organism>
<sequence length="21" mass="2437">MKIRVEKMTLKSSCGYHIPQS</sequence>
<evidence type="ECO:0000313" key="1">
    <source>
        <dbReference type="EMBL" id="MBW84796.1"/>
    </source>
</evidence>
<protein>
    <submittedName>
        <fullName evidence="1">Uncharacterized protein</fullName>
    </submittedName>
</protein>
<accession>A0A2P2IUA5</accession>